<proteinExistence type="predicted"/>
<accession>A0A8S5RVB1</accession>
<name>A0A8S5RVB1_9CAUD</name>
<protein>
    <submittedName>
        <fullName evidence="1">Uncharacterized protein</fullName>
    </submittedName>
</protein>
<dbReference type="EMBL" id="BK032495">
    <property type="protein sequence ID" value="DAF42503.1"/>
    <property type="molecule type" value="Genomic_DNA"/>
</dbReference>
<evidence type="ECO:0000313" key="1">
    <source>
        <dbReference type="EMBL" id="DAF42503.1"/>
    </source>
</evidence>
<reference evidence="1" key="1">
    <citation type="journal article" date="2021" name="Proc. Natl. Acad. Sci. U.S.A.">
        <title>A Catalog of Tens of Thousands of Viruses from Human Metagenomes Reveals Hidden Associations with Chronic Diseases.</title>
        <authorList>
            <person name="Tisza M.J."/>
            <person name="Buck C.B."/>
        </authorList>
    </citation>
    <scope>NUCLEOTIDE SEQUENCE</scope>
    <source>
        <strain evidence="1">CtLeG9</strain>
    </source>
</reference>
<organism evidence="1">
    <name type="scientific">Siphoviridae sp. ctLeG9</name>
    <dbReference type="NCBI Taxonomy" id="2827848"/>
    <lineage>
        <taxon>Viruses</taxon>
        <taxon>Duplodnaviria</taxon>
        <taxon>Heunggongvirae</taxon>
        <taxon>Uroviricota</taxon>
        <taxon>Caudoviricetes</taxon>
    </lineage>
</organism>
<sequence>MGLVSIFRPSEFSDGLSRCRKSHCFILANSLKIKAVFYFIPIN</sequence>